<dbReference type="CDD" id="cd11709">
    <property type="entry name" value="SPRY"/>
    <property type="match status" value="3"/>
</dbReference>
<dbReference type="Proteomes" id="UP000186817">
    <property type="component" value="Unassembled WGS sequence"/>
</dbReference>
<dbReference type="InterPro" id="IPR043136">
    <property type="entry name" value="B30.2/SPRY_sf"/>
</dbReference>
<dbReference type="PANTHER" id="PTHR13363:SF5">
    <property type="entry name" value="E3 UBIQUITIN-PROTEIN LIGASE RNF123"/>
    <property type="match status" value="1"/>
</dbReference>
<dbReference type="SUPFAM" id="SSF48452">
    <property type="entry name" value="TPR-like"/>
    <property type="match status" value="1"/>
</dbReference>
<dbReference type="PROSITE" id="PS50088">
    <property type="entry name" value="ANK_REPEAT"/>
    <property type="match status" value="2"/>
</dbReference>
<dbReference type="InterPro" id="IPR013320">
    <property type="entry name" value="ConA-like_dom_sf"/>
</dbReference>
<feature type="repeat" description="ANK" evidence="4">
    <location>
        <begin position="287"/>
        <end position="319"/>
    </location>
</feature>
<dbReference type="GO" id="GO:0008270">
    <property type="term" value="F:zinc ion binding"/>
    <property type="evidence" value="ECO:0007669"/>
    <property type="project" value="UniProtKB-KW"/>
</dbReference>
<feature type="domain" description="B30.2/SPRY" evidence="6">
    <location>
        <begin position="404"/>
        <end position="624"/>
    </location>
</feature>
<dbReference type="SUPFAM" id="SSF49899">
    <property type="entry name" value="Concanavalin A-like lectins/glucanases"/>
    <property type="match status" value="3"/>
</dbReference>
<keyword evidence="5" id="KW-0802">TPR repeat</keyword>
<accession>A0A1Q9DD47</accession>
<sequence>MMVVFVVMVMTEKKGAVDIEADADAAAACQLDGDLALRMEPESEPLKVAPIILREEGTLDIVEFNDRYLFPMPGGCRDLQLCIRIGGVTCELQLNVPGMIYVKESGRNRIERDLAAAVAHTGIEAVKRALNTLNSIKAILNSKEKPLLLKAAEAGNAELMSVFLQYGADIDIKVMEGGYERAMWLLLENGADWNVTDKAFYGFAANRTTSTWAGRCASSRRTFVQRCEIRHCQDGDVRKVRELLNSYADADSRGADNAGVRNFTPGHLQICELLLQFSADCKKEDNFGATPLALAARLGSTEVMSLLQQHGATVESVRAEDLEALVSEVGDEDAEAALEWLRDAGCDFTASTRNEGELPTFVAARRGNTRLLQVLEDAGCDMGWRNRSGDSAIVAAARAGQTGAARWFLEAGSIDAVDLQRARYAASKLDKPDEMLELIETKWRAERRGPLNLQNLSLLDRPGAPKGSDFEKIMLTAAAKQNSKNSGAFYFEVQLLSKIERINVGWATTAYQRSRDLGFDAESWCWQSQDGRTMFQLHAAEGPEAGSGIPRYSSVALPSWEPGDVLGLALDFAAGKMRLSHQGKWQAETEAGYFMDFQPNGRDLYPAVTAKWGLFRLRLGKETWIFGPPKDGPKEGYEPWASGVGEWANEATFGDRSWGFDMQLSGRRPRLLGLEALGYEVPKSISDFFAAGLPELSRASGKFYYELRLLSRPESPRVGWATEDFHGGAIGDDPESFAFEGWRMMKWNAGERPSLMTVLTPEGDLLGLAVDLDVGEMRLCSYRQVDISTDIAVGSLIRIKKVSVKEAKRVAEASGCGWASNMEECLGQEGQYVTKDSDGFQLQMRGDVMLVGDLAVCCDLWCLLQGSKKKRPDGQQWWFPPALLHLNLSPTDPTGTEDVDSGKIVFDPKGRKLSVERFDMITLLFQETTMKNGRQELSSGPRRPARHNSNVVLRVMQLKDWRAGRELQGRPSLLGLRGIRPVEIEEDASIGLWLTAGAKDAARSSGKFYHEVQLFTDTGCPQFGWLSTGFEEGPHDGNGVGDDEHGYAFDGDRLLNWKAGRKQKVEVERWKVGDILGFAIDLDAGVMFDAVSVLIMDGGCRVMMELMMVMGAAAEEGYVMKSDEMGGREWYPAVSGRVFYQMHIDKKTWRFAPPQPSEDYQVESKVSIPTTRCAAKPCFTSPRFARAFATGEARECVLCSAAQWRKTCTSAFGNPVFWGTLLNVVHALMCCRHGLRLSLRHVLLVAVCSGTAVPESQRSGWPGLAGRAGFQEALALSEAGRWQAAASAWRGVLEEPTSCPETLRPHAHCALGDALQKLGRDRQAAEEFTAATRLAPNFAAAALRRGTALRRLGDFRGAEAAYRSVLRRSSGARQATMAELSQAWLTSAGAKAKSYARSFVAHGLQDNFAQRRTCGVPATTVSQKALNPVPFAQYSGNLLLLALALWLGGTSGILEFQELRDKRHAARWLSSVCRRSAAGQPITNCGGASADAEAARRPLAETLRWRAEGGAEVQVSDDSDEAWLARAAFNRLADAPQWALVEDKCSLDRLLKDNLDSRVLSLIWPRTLSLPGDSLAVSSGAPLGNGNRLALGGRGQADGPCKALDHKFEGWLERKQASTSQASLTSEPQK</sequence>
<dbReference type="GO" id="GO:0016301">
    <property type="term" value="F:kinase activity"/>
    <property type="evidence" value="ECO:0007669"/>
    <property type="project" value="UniProtKB-KW"/>
</dbReference>
<proteinExistence type="predicted"/>
<feature type="repeat" description="ANK" evidence="4">
    <location>
        <begin position="355"/>
        <end position="387"/>
    </location>
</feature>
<dbReference type="SUPFAM" id="SSF48403">
    <property type="entry name" value="Ankyrin repeat"/>
    <property type="match status" value="1"/>
</dbReference>
<reference evidence="7 8" key="1">
    <citation type="submission" date="2016-02" db="EMBL/GenBank/DDBJ databases">
        <title>Genome analysis of coral dinoflagellate symbionts highlights evolutionary adaptations to a symbiotic lifestyle.</title>
        <authorList>
            <person name="Aranda M."/>
            <person name="Li Y."/>
            <person name="Liew Y.J."/>
            <person name="Baumgarten S."/>
            <person name="Simakov O."/>
            <person name="Wilson M."/>
            <person name="Piel J."/>
            <person name="Ashoor H."/>
            <person name="Bougouffa S."/>
            <person name="Bajic V.B."/>
            <person name="Ryu T."/>
            <person name="Ravasi T."/>
            <person name="Bayer T."/>
            <person name="Micklem G."/>
            <person name="Kim H."/>
            <person name="Bhak J."/>
            <person name="Lajeunesse T.C."/>
            <person name="Voolstra C.R."/>
        </authorList>
    </citation>
    <scope>NUCLEOTIDE SEQUENCE [LARGE SCALE GENOMIC DNA]</scope>
    <source>
        <strain evidence="7 8">CCMP2467</strain>
    </source>
</reference>
<dbReference type="SMART" id="SM00028">
    <property type="entry name" value="TPR"/>
    <property type="match status" value="2"/>
</dbReference>
<evidence type="ECO:0000313" key="7">
    <source>
        <dbReference type="EMBL" id="OLP92980.1"/>
    </source>
</evidence>
<evidence type="ECO:0000256" key="3">
    <source>
        <dbReference type="ARBA" id="ARBA00022833"/>
    </source>
</evidence>
<dbReference type="PANTHER" id="PTHR13363">
    <property type="entry name" value="RING FINGER AND SRY DOMAIN-CONTAINING"/>
    <property type="match status" value="1"/>
</dbReference>
<organism evidence="7 8">
    <name type="scientific">Symbiodinium microadriaticum</name>
    <name type="common">Dinoflagellate</name>
    <name type="synonym">Zooxanthella microadriatica</name>
    <dbReference type="NCBI Taxonomy" id="2951"/>
    <lineage>
        <taxon>Eukaryota</taxon>
        <taxon>Sar</taxon>
        <taxon>Alveolata</taxon>
        <taxon>Dinophyceae</taxon>
        <taxon>Suessiales</taxon>
        <taxon>Symbiodiniaceae</taxon>
        <taxon>Symbiodinium</taxon>
    </lineage>
</organism>
<dbReference type="Gene3D" id="1.25.40.10">
    <property type="entry name" value="Tetratricopeptide repeat domain"/>
    <property type="match status" value="1"/>
</dbReference>
<dbReference type="Gene3D" id="1.25.40.20">
    <property type="entry name" value="Ankyrin repeat-containing domain"/>
    <property type="match status" value="1"/>
</dbReference>
<dbReference type="InterPro" id="IPR001870">
    <property type="entry name" value="B30.2/SPRY"/>
</dbReference>
<name>A0A1Q9DD47_SYMMI</name>
<keyword evidence="1" id="KW-0479">Metal-binding</keyword>
<protein>
    <submittedName>
        <fullName evidence="7">Kinase D-interacting substrate of 220 kDa</fullName>
    </submittedName>
</protein>
<evidence type="ECO:0000256" key="5">
    <source>
        <dbReference type="PROSITE-ProRule" id="PRU00339"/>
    </source>
</evidence>
<evidence type="ECO:0000256" key="4">
    <source>
        <dbReference type="PROSITE-ProRule" id="PRU00023"/>
    </source>
</evidence>
<gene>
    <name evidence="7" type="primary">kidins220</name>
    <name evidence="7" type="ORF">AK812_SmicGene25144</name>
</gene>
<dbReference type="InterPro" id="IPR036770">
    <property type="entry name" value="Ankyrin_rpt-contain_sf"/>
</dbReference>
<dbReference type="InterPro" id="IPR019734">
    <property type="entry name" value="TPR_rpt"/>
</dbReference>
<evidence type="ECO:0000313" key="8">
    <source>
        <dbReference type="Proteomes" id="UP000186817"/>
    </source>
</evidence>
<dbReference type="SMART" id="SM00248">
    <property type="entry name" value="ANK"/>
    <property type="match status" value="4"/>
</dbReference>
<keyword evidence="7" id="KW-0808">Transferase</keyword>
<dbReference type="GO" id="GO:0005737">
    <property type="term" value="C:cytoplasm"/>
    <property type="evidence" value="ECO:0007669"/>
    <property type="project" value="TreeGrafter"/>
</dbReference>
<evidence type="ECO:0000259" key="6">
    <source>
        <dbReference type="PROSITE" id="PS50188"/>
    </source>
</evidence>
<evidence type="ECO:0000256" key="2">
    <source>
        <dbReference type="ARBA" id="ARBA00022771"/>
    </source>
</evidence>
<dbReference type="OrthoDB" id="415718at2759"/>
<dbReference type="GO" id="GO:0051603">
    <property type="term" value="P:proteolysis involved in protein catabolic process"/>
    <property type="evidence" value="ECO:0007669"/>
    <property type="project" value="TreeGrafter"/>
</dbReference>
<dbReference type="Gene3D" id="2.60.120.920">
    <property type="match status" value="3"/>
</dbReference>
<dbReference type="Pfam" id="PF00023">
    <property type="entry name" value="Ank"/>
    <property type="match status" value="1"/>
</dbReference>
<keyword evidence="4" id="KW-0040">ANK repeat</keyword>
<keyword evidence="3" id="KW-0862">Zinc</keyword>
<dbReference type="EMBL" id="LSRX01000598">
    <property type="protein sequence ID" value="OLP92980.1"/>
    <property type="molecule type" value="Genomic_DNA"/>
</dbReference>
<dbReference type="InterPro" id="IPR003877">
    <property type="entry name" value="SPRY_dom"/>
</dbReference>
<dbReference type="InterPro" id="IPR002110">
    <property type="entry name" value="Ankyrin_rpt"/>
</dbReference>
<dbReference type="Pfam" id="PF00622">
    <property type="entry name" value="SPRY"/>
    <property type="match status" value="3"/>
</dbReference>
<comment type="caution">
    <text evidence="7">The sequence shown here is derived from an EMBL/GenBank/DDBJ whole genome shotgun (WGS) entry which is preliminary data.</text>
</comment>
<keyword evidence="2" id="KW-0863">Zinc-finger</keyword>
<dbReference type="PROSITE" id="PS50188">
    <property type="entry name" value="B302_SPRY"/>
    <property type="match status" value="1"/>
</dbReference>
<dbReference type="SMART" id="SM00449">
    <property type="entry name" value="SPRY"/>
    <property type="match status" value="3"/>
</dbReference>
<feature type="repeat" description="TPR" evidence="5">
    <location>
        <begin position="1305"/>
        <end position="1338"/>
    </location>
</feature>
<dbReference type="InterPro" id="IPR011990">
    <property type="entry name" value="TPR-like_helical_dom_sf"/>
</dbReference>
<keyword evidence="8" id="KW-1185">Reference proteome</keyword>
<dbReference type="PROSITE" id="PS50297">
    <property type="entry name" value="ANK_REP_REGION"/>
    <property type="match status" value="1"/>
</dbReference>
<evidence type="ECO:0000256" key="1">
    <source>
        <dbReference type="ARBA" id="ARBA00022723"/>
    </source>
</evidence>
<dbReference type="GO" id="GO:0004842">
    <property type="term" value="F:ubiquitin-protein transferase activity"/>
    <property type="evidence" value="ECO:0007669"/>
    <property type="project" value="InterPro"/>
</dbReference>
<dbReference type="InterPro" id="IPR045129">
    <property type="entry name" value="RNF123/RKP/RSPRY1"/>
</dbReference>
<dbReference type="PROSITE" id="PS50005">
    <property type="entry name" value="TPR"/>
    <property type="match status" value="1"/>
</dbReference>
<keyword evidence="7" id="KW-0418">Kinase</keyword>